<accession>A0A1C0YUF7</accession>
<dbReference type="InterPro" id="IPR003593">
    <property type="entry name" value="AAA+_ATPase"/>
</dbReference>
<dbReference type="AlphaFoldDB" id="A0A1C0YUF7"/>
<dbReference type="OrthoDB" id="9781481at2"/>
<organism evidence="2 3">
    <name type="scientific">Caryophanon latum</name>
    <dbReference type="NCBI Taxonomy" id="33977"/>
    <lineage>
        <taxon>Bacteria</taxon>
        <taxon>Bacillati</taxon>
        <taxon>Bacillota</taxon>
        <taxon>Bacilli</taxon>
        <taxon>Bacillales</taxon>
        <taxon>Caryophanaceae</taxon>
        <taxon>Caryophanon</taxon>
    </lineage>
</organism>
<dbReference type="RefSeq" id="WP_066464246.1">
    <property type="nucleotide sequence ID" value="NZ_MATO01000034.1"/>
</dbReference>
<dbReference type="InterPro" id="IPR052934">
    <property type="entry name" value="Methyl-DNA_Rec/Restrict_Enz"/>
</dbReference>
<sequence length="556" mass="63882">MNKQAIYDAVQQWQQRCLIDDRSLFTDEVLWTNEHLHTLQTLLERSDVRTFDDAWRTQLRGADDAMYALLVEVLYMYYLFPQSSSVRYETKKRKLLDVAQAGGIARPTDEQLQPLQAGLAATGTFYNAAKYDEVRYIVQFALSLKQLAREQREALLASPWEGLKRLLVDARQTMKKDVQMEHILAHLLAPTYYACIASSAHKTRIIEAFKHILKHREDDIDRQLYDLRQELSNEMEDVDFYASPLYAMWQPKKSEPTLSLHGLVFGDASDVLRAQIETALKSGKHILFTGAPGTGKSKLATIVCEQLEQPYMRVTASANWSAYDTIGGYRPTKTGELQFHPGVFLQALKPDAKWLILDEMNRANMDEAFGPLFSVLAGDDVVLPYEASNGQPVVMTRQEQHGEHVYVMRNDWRIIGTMNTSDKATLFDVSYALMRRFAFIPVPLPKTITPALMTSYLHAWQMTYDDVEQLAALWQTIQDVRKVGPAIIEDVVRYVMLSEQDDMTSALILYVVPQLEGVAKYRIEQWLDALKPFRDHLQVQRLREACEDLFNWSDYE</sequence>
<dbReference type="InterPro" id="IPR027417">
    <property type="entry name" value="P-loop_NTPase"/>
</dbReference>
<dbReference type="PANTHER" id="PTHR37291">
    <property type="entry name" value="5-METHYLCYTOSINE-SPECIFIC RESTRICTION ENZYME B"/>
    <property type="match status" value="1"/>
</dbReference>
<name>A0A1C0YUF7_9BACL</name>
<dbReference type="Pfam" id="PF07728">
    <property type="entry name" value="AAA_5"/>
    <property type="match status" value="1"/>
</dbReference>
<comment type="caution">
    <text evidence="2">The sequence shown here is derived from an EMBL/GenBank/DDBJ whole genome shotgun (WGS) entry which is preliminary data.</text>
</comment>
<dbReference type="Proteomes" id="UP000093482">
    <property type="component" value="Unassembled WGS sequence"/>
</dbReference>
<dbReference type="SMART" id="SM00382">
    <property type="entry name" value="AAA"/>
    <property type="match status" value="1"/>
</dbReference>
<dbReference type="InterPro" id="IPR011704">
    <property type="entry name" value="ATPase_dyneun-rel_AAA"/>
</dbReference>
<dbReference type="GO" id="GO:0005524">
    <property type="term" value="F:ATP binding"/>
    <property type="evidence" value="ECO:0007669"/>
    <property type="project" value="InterPro"/>
</dbReference>
<dbReference type="Gene3D" id="3.40.50.300">
    <property type="entry name" value="P-loop containing nucleotide triphosphate hydrolases"/>
    <property type="match status" value="1"/>
</dbReference>
<dbReference type="SUPFAM" id="SSF52540">
    <property type="entry name" value="P-loop containing nucleoside triphosphate hydrolases"/>
    <property type="match status" value="1"/>
</dbReference>
<gene>
    <name evidence="2" type="ORF">A6K76_01840</name>
</gene>
<proteinExistence type="predicted"/>
<dbReference type="PANTHER" id="PTHR37291:SF1">
    <property type="entry name" value="TYPE IV METHYL-DIRECTED RESTRICTION ENZYME ECOKMCRB SUBUNIT"/>
    <property type="match status" value="1"/>
</dbReference>
<evidence type="ECO:0000313" key="3">
    <source>
        <dbReference type="Proteomes" id="UP000093482"/>
    </source>
</evidence>
<reference evidence="2 3" key="1">
    <citation type="submission" date="2016-07" db="EMBL/GenBank/DDBJ databases">
        <title>Caryophanon latum genome sequencing.</title>
        <authorList>
            <person name="Verma A."/>
            <person name="Pal Y."/>
            <person name="Krishnamurthi S."/>
        </authorList>
    </citation>
    <scope>NUCLEOTIDE SEQUENCE [LARGE SCALE GENOMIC DNA]</scope>
    <source>
        <strain evidence="2 3">DSM 14151</strain>
    </source>
</reference>
<protein>
    <recommendedName>
        <fullName evidence="1">AAA+ ATPase domain-containing protein</fullName>
    </recommendedName>
</protein>
<keyword evidence="3" id="KW-1185">Reference proteome</keyword>
<evidence type="ECO:0000313" key="2">
    <source>
        <dbReference type="EMBL" id="OCS90816.1"/>
    </source>
</evidence>
<evidence type="ECO:0000259" key="1">
    <source>
        <dbReference type="SMART" id="SM00382"/>
    </source>
</evidence>
<feature type="domain" description="AAA+ ATPase" evidence="1">
    <location>
        <begin position="282"/>
        <end position="444"/>
    </location>
</feature>
<dbReference type="GO" id="GO:0016887">
    <property type="term" value="F:ATP hydrolysis activity"/>
    <property type="evidence" value="ECO:0007669"/>
    <property type="project" value="InterPro"/>
</dbReference>
<dbReference type="EMBL" id="MATO01000034">
    <property type="protein sequence ID" value="OCS90816.1"/>
    <property type="molecule type" value="Genomic_DNA"/>
</dbReference>